<evidence type="ECO:0000313" key="8">
    <source>
        <dbReference type="EMBL" id="SCB35208.1"/>
    </source>
</evidence>
<dbReference type="PANTHER" id="PTHR34001:SF3">
    <property type="entry name" value="BLL7405 PROTEIN"/>
    <property type="match status" value="1"/>
</dbReference>
<keyword evidence="2 6" id="KW-0732">Signal</keyword>
<gene>
    <name evidence="8" type="ORF">GA0061099_1005288</name>
</gene>
<keyword evidence="4" id="KW-0998">Cell outer membrane</keyword>
<dbReference type="EMBL" id="FMAE01000005">
    <property type="protein sequence ID" value="SCB35208.1"/>
    <property type="molecule type" value="Genomic_DNA"/>
</dbReference>
<keyword evidence="3" id="KW-0472">Membrane</keyword>
<sequence length="253" mass="26843">MDMKKLLLASASLFALSALAPASAADLAARPYTKAPVAPIAVYNWSGFYLGANAGGGWSRNCWDLTSVGPFVVAPAVAEGCHNATGALVGGQIGYRWQSANWVFGLEAQGDWADLKGSNISSPAALAPLVNETRIDAIGLFTGQVGYAWNNVLWYVKGGAAVTHNKYTGSFGGVTLDTANETRWGGTVGTGIEFGFAPNWSVAVEYNHLFMGRHNETFTFLGVTTRTDSIKQDVDMATVRLNYTFGGPVVAKY</sequence>
<dbReference type="PANTHER" id="PTHR34001">
    <property type="entry name" value="BLL7405 PROTEIN"/>
    <property type="match status" value="1"/>
</dbReference>
<reference evidence="8 9" key="1">
    <citation type="submission" date="2016-08" db="EMBL/GenBank/DDBJ databases">
        <authorList>
            <person name="Seilhamer J.J."/>
        </authorList>
    </citation>
    <scope>NUCLEOTIDE SEQUENCE [LARGE SCALE GENOMIC DNA]</scope>
    <source>
        <strain evidence="8 9">CCBAU 10071</strain>
    </source>
</reference>
<accession>A0A1C3W5W5</accession>
<evidence type="ECO:0000256" key="5">
    <source>
        <dbReference type="ARBA" id="ARBA00038306"/>
    </source>
</evidence>
<dbReference type="SUPFAM" id="SSF56925">
    <property type="entry name" value="OMPA-like"/>
    <property type="match status" value="1"/>
</dbReference>
<evidence type="ECO:0000259" key="7">
    <source>
        <dbReference type="Pfam" id="PF13505"/>
    </source>
</evidence>
<dbReference type="Pfam" id="PF13505">
    <property type="entry name" value="OMP_b-brl"/>
    <property type="match status" value="1"/>
</dbReference>
<evidence type="ECO:0000256" key="3">
    <source>
        <dbReference type="ARBA" id="ARBA00023136"/>
    </source>
</evidence>
<dbReference type="Proteomes" id="UP000183174">
    <property type="component" value="Unassembled WGS sequence"/>
</dbReference>
<evidence type="ECO:0000256" key="6">
    <source>
        <dbReference type="SAM" id="SignalP"/>
    </source>
</evidence>
<evidence type="ECO:0000313" key="9">
    <source>
        <dbReference type="Proteomes" id="UP000183174"/>
    </source>
</evidence>
<dbReference type="AlphaFoldDB" id="A0A1C3W5W5"/>
<dbReference type="InterPro" id="IPR011250">
    <property type="entry name" value="OMP/PagP_B-barrel"/>
</dbReference>
<comment type="similarity">
    <text evidence="5">Belongs to the Omp25/RopB family.</text>
</comment>
<protein>
    <submittedName>
        <fullName evidence="8">Outer membrane immunogenic protein</fullName>
    </submittedName>
</protein>
<dbReference type="GO" id="GO:0009279">
    <property type="term" value="C:cell outer membrane"/>
    <property type="evidence" value="ECO:0007669"/>
    <property type="project" value="UniProtKB-SubCell"/>
</dbReference>
<feature type="signal peptide" evidence="6">
    <location>
        <begin position="1"/>
        <end position="24"/>
    </location>
</feature>
<dbReference type="InterPro" id="IPR027385">
    <property type="entry name" value="Beta-barrel_OMP"/>
</dbReference>
<feature type="domain" description="Outer membrane protein beta-barrel" evidence="7">
    <location>
        <begin position="22"/>
        <end position="245"/>
    </location>
</feature>
<dbReference type="InterPro" id="IPR051692">
    <property type="entry name" value="OMP-like"/>
</dbReference>
<proteinExistence type="inferred from homology"/>
<evidence type="ECO:0000256" key="2">
    <source>
        <dbReference type="ARBA" id="ARBA00022729"/>
    </source>
</evidence>
<evidence type="ECO:0000256" key="1">
    <source>
        <dbReference type="ARBA" id="ARBA00004442"/>
    </source>
</evidence>
<name>A0A1C3W5W5_9BRAD</name>
<comment type="subcellular location">
    <subcellularLocation>
        <location evidence="1">Cell outer membrane</location>
    </subcellularLocation>
</comment>
<feature type="chain" id="PRO_5008685163" evidence="6">
    <location>
        <begin position="25"/>
        <end position="253"/>
    </location>
</feature>
<evidence type="ECO:0000256" key="4">
    <source>
        <dbReference type="ARBA" id="ARBA00023237"/>
    </source>
</evidence>
<organism evidence="8 9">
    <name type="scientific">Bradyrhizobium yuanmingense</name>
    <dbReference type="NCBI Taxonomy" id="108015"/>
    <lineage>
        <taxon>Bacteria</taxon>
        <taxon>Pseudomonadati</taxon>
        <taxon>Pseudomonadota</taxon>
        <taxon>Alphaproteobacteria</taxon>
        <taxon>Hyphomicrobiales</taxon>
        <taxon>Nitrobacteraceae</taxon>
        <taxon>Bradyrhizobium</taxon>
    </lineage>
</organism>
<dbReference type="Gene3D" id="2.40.160.20">
    <property type="match status" value="1"/>
</dbReference>